<keyword evidence="5 7" id="KW-0949">S-adenosyl-L-methionine</keyword>
<dbReference type="PROSITE" id="PS51689">
    <property type="entry name" value="SAM_RNA_A_N6_MT"/>
    <property type="match status" value="1"/>
</dbReference>
<evidence type="ECO:0000256" key="7">
    <source>
        <dbReference type="HAMAP-Rule" id="MF_00607"/>
    </source>
</evidence>
<dbReference type="Pfam" id="PF00398">
    <property type="entry name" value="RrnaAD"/>
    <property type="match status" value="1"/>
</dbReference>
<evidence type="ECO:0000256" key="2">
    <source>
        <dbReference type="ARBA" id="ARBA00022552"/>
    </source>
</evidence>
<dbReference type="GO" id="GO:0003723">
    <property type="term" value="F:RNA binding"/>
    <property type="evidence" value="ECO:0007669"/>
    <property type="project" value="UniProtKB-UniRule"/>
</dbReference>
<feature type="binding site" evidence="7 8">
    <location>
        <position position="49"/>
    </location>
    <ligand>
        <name>S-adenosyl-L-methionine</name>
        <dbReference type="ChEBI" id="CHEBI:59789"/>
    </ligand>
</feature>
<dbReference type="Gene3D" id="3.40.50.150">
    <property type="entry name" value="Vaccinia Virus protein VP39"/>
    <property type="match status" value="1"/>
</dbReference>
<evidence type="ECO:0000313" key="10">
    <source>
        <dbReference type="EMBL" id="NMC62559.1"/>
    </source>
</evidence>
<dbReference type="GO" id="GO:0005829">
    <property type="term" value="C:cytosol"/>
    <property type="evidence" value="ECO:0007669"/>
    <property type="project" value="TreeGrafter"/>
</dbReference>
<reference evidence="10 11" key="1">
    <citation type="journal article" date="2020" name="Biotechnol. Biofuels">
        <title>New insights from the biogas microbiome by comprehensive genome-resolved metagenomics of nearly 1600 species originating from multiple anaerobic digesters.</title>
        <authorList>
            <person name="Campanaro S."/>
            <person name="Treu L."/>
            <person name="Rodriguez-R L.M."/>
            <person name="Kovalovszki A."/>
            <person name="Ziels R.M."/>
            <person name="Maus I."/>
            <person name="Zhu X."/>
            <person name="Kougias P.G."/>
            <person name="Basile A."/>
            <person name="Luo G."/>
            <person name="Schluter A."/>
            <person name="Konstantinidis K.T."/>
            <person name="Angelidaki I."/>
        </authorList>
    </citation>
    <scope>NUCLEOTIDE SEQUENCE [LARGE SCALE GENOMIC DNA]</scope>
    <source>
        <strain evidence="10">AS27yjCOA_65</strain>
    </source>
</reference>
<keyword evidence="6 7" id="KW-0694">RNA-binding</keyword>
<sequence length="277" mass="31242">MTRVKDTLQRLQLKPKKAKGQNFIIDSSVIREILEFGHPSSEDALVEIGPGLGALTEELYKIMPPTLVEIEESFCRELQVKYPNSRIICGDVRFVDFSQIGKDLTVFGNLPYVYSTDIIFHLLSFAPILKRAVLLLQKEFVDRMAAAPGCKIYGSLSIACQIWADIFPGPIIDGASFHPPTKVSSRIVELRFLKETRYEISDLRWFRTVLKAAFSTRRKKLLNSLGSLIKCDKDTLKCLIKNSGIDPNCRAETLSVEEFVNLSNALKEALLEEQKSL</sequence>
<protein>
    <recommendedName>
        <fullName evidence="7">Ribosomal RNA small subunit methyltransferase A</fullName>
        <ecNumber evidence="7">2.1.1.182</ecNumber>
    </recommendedName>
    <alternativeName>
        <fullName evidence="7">16S rRNA (adenine(1518)-N(6)/adenine(1519)-N(6))-dimethyltransferase</fullName>
    </alternativeName>
    <alternativeName>
        <fullName evidence="7">16S rRNA dimethyladenosine transferase</fullName>
    </alternativeName>
    <alternativeName>
        <fullName evidence="7">16S rRNA dimethylase</fullName>
    </alternativeName>
    <alternativeName>
        <fullName evidence="7">S-adenosylmethionine-6-N', N'-adenosyl(rRNA) dimethyltransferase</fullName>
    </alternativeName>
</protein>
<dbReference type="GO" id="GO:0052908">
    <property type="term" value="F:16S rRNA (adenine(1518)-N(6)/adenine(1519)-N(6))-dimethyltransferase activity"/>
    <property type="evidence" value="ECO:0007669"/>
    <property type="project" value="UniProtKB-EC"/>
</dbReference>
<dbReference type="EMBL" id="JAAZON010000225">
    <property type="protein sequence ID" value="NMC62559.1"/>
    <property type="molecule type" value="Genomic_DNA"/>
</dbReference>
<dbReference type="InterPro" id="IPR011530">
    <property type="entry name" value="rRNA_adenine_dimethylase"/>
</dbReference>
<feature type="binding site" evidence="7 8">
    <location>
        <position position="69"/>
    </location>
    <ligand>
        <name>S-adenosyl-L-methionine</name>
        <dbReference type="ChEBI" id="CHEBI:59789"/>
    </ligand>
</feature>
<keyword evidence="1 7" id="KW-0963">Cytoplasm</keyword>
<keyword evidence="3 7" id="KW-0489">Methyltransferase</keyword>
<dbReference type="NCBIfam" id="TIGR00755">
    <property type="entry name" value="ksgA"/>
    <property type="match status" value="1"/>
</dbReference>
<evidence type="ECO:0000256" key="3">
    <source>
        <dbReference type="ARBA" id="ARBA00022603"/>
    </source>
</evidence>
<name>A0A7X9FRP0_9DELT</name>
<feature type="binding site" evidence="7 8">
    <location>
        <position position="22"/>
    </location>
    <ligand>
        <name>S-adenosyl-L-methionine</name>
        <dbReference type="ChEBI" id="CHEBI:59789"/>
    </ligand>
</feature>
<feature type="binding site" evidence="7 8">
    <location>
        <position position="109"/>
    </location>
    <ligand>
        <name>S-adenosyl-L-methionine</name>
        <dbReference type="ChEBI" id="CHEBI:59789"/>
    </ligand>
</feature>
<dbReference type="InterPro" id="IPR029063">
    <property type="entry name" value="SAM-dependent_MTases_sf"/>
</dbReference>
<dbReference type="InterPro" id="IPR023165">
    <property type="entry name" value="rRNA_Ade_diMease-like_C"/>
</dbReference>
<accession>A0A7X9FRP0</accession>
<evidence type="ECO:0000256" key="1">
    <source>
        <dbReference type="ARBA" id="ARBA00022490"/>
    </source>
</evidence>
<dbReference type="InterPro" id="IPR001737">
    <property type="entry name" value="KsgA/Erm"/>
</dbReference>
<dbReference type="SUPFAM" id="SSF53335">
    <property type="entry name" value="S-adenosyl-L-methionine-dependent methyltransferases"/>
    <property type="match status" value="1"/>
</dbReference>
<dbReference type="SMART" id="SM00650">
    <property type="entry name" value="rADc"/>
    <property type="match status" value="1"/>
</dbReference>
<evidence type="ECO:0000256" key="5">
    <source>
        <dbReference type="ARBA" id="ARBA00022691"/>
    </source>
</evidence>
<dbReference type="HAMAP" id="MF_00607">
    <property type="entry name" value="16SrRNA_methyltr_A"/>
    <property type="match status" value="1"/>
</dbReference>
<keyword evidence="2 7" id="KW-0698">rRNA processing</keyword>
<evidence type="ECO:0000256" key="6">
    <source>
        <dbReference type="ARBA" id="ARBA00022884"/>
    </source>
</evidence>
<feature type="binding site" evidence="7 8">
    <location>
        <position position="91"/>
    </location>
    <ligand>
        <name>S-adenosyl-L-methionine</name>
        <dbReference type="ChEBI" id="CHEBI:59789"/>
    </ligand>
</feature>
<comment type="catalytic activity">
    <reaction evidence="7">
        <text>adenosine(1518)/adenosine(1519) in 16S rRNA + 4 S-adenosyl-L-methionine = N(6)-dimethyladenosine(1518)/N(6)-dimethyladenosine(1519) in 16S rRNA + 4 S-adenosyl-L-homocysteine + 4 H(+)</text>
        <dbReference type="Rhea" id="RHEA:19609"/>
        <dbReference type="Rhea" id="RHEA-COMP:10232"/>
        <dbReference type="Rhea" id="RHEA-COMP:10233"/>
        <dbReference type="ChEBI" id="CHEBI:15378"/>
        <dbReference type="ChEBI" id="CHEBI:57856"/>
        <dbReference type="ChEBI" id="CHEBI:59789"/>
        <dbReference type="ChEBI" id="CHEBI:74411"/>
        <dbReference type="ChEBI" id="CHEBI:74493"/>
        <dbReference type="EC" id="2.1.1.182"/>
    </reaction>
</comment>
<dbReference type="AlphaFoldDB" id="A0A7X9FRP0"/>
<dbReference type="PANTHER" id="PTHR11727">
    <property type="entry name" value="DIMETHYLADENOSINE TRANSFERASE"/>
    <property type="match status" value="1"/>
</dbReference>
<keyword evidence="4 7" id="KW-0808">Transferase</keyword>
<evidence type="ECO:0000259" key="9">
    <source>
        <dbReference type="SMART" id="SM00650"/>
    </source>
</evidence>
<comment type="similarity">
    <text evidence="7">Belongs to the class I-like SAM-binding methyltransferase superfamily. rRNA adenine N(6)-methyltransferase family. RsmA subfamily.</text>
</comment>
<proteinExistence type="inferred from homology"/>
<comment type="subcellular location">
    <subcellularLocation>
        <location evidence="7">Cytoplasm</location>
    </subcellularLocation>
</comment>
<evidence type="ECO:0000256" key="4">
    <source>
        <dbReference type="ARBA" id="ARBA00022679"/>
    </source>
</evidence>
<evidence type="ECO:0000313" key="11">
    <source>
        <dbReference type="Proteomes" id="UP000524246"/>
    </source>
</evidence>
<dbReference type="FunFam" id="1.10.8.100:FF:000001">
    <property type="entry name" value="Ribosomal RNA small subunit methyltransferase A"/>
    <property type="match status" value="1"/>
</dbReference>
<gene>
    <name evidence="7 10" type="primary">rsmA</name>
    <name evidence="7" type="synonym">ksgA</name>
    <name evidence="10" type="ORF">GYA55_05255</name>
</gene>
<dbReference type="Proteomes" id="UP000524246">
    <property type="component" value="Unassembled WGS sequence"/>
</dbReference>
<dbReference type="InterPro" id="IPR020598">
    <property type="entry name" value="rRNA_Ade_methylase_Trfase_N"/>
</dbReference>
<comment type="function">
    <text evidence="7">Specifically dimethylates two adjacent adenosines (A1518 and A1519) in the loop of a conserved hairpin near the 3'-end of 16S rRNA in the 30S particle. May play a critical role in biogenesis of 30S subunits.</text>
</comment>
<organism evidence="10 11">
    <name type="scientific">SAR324 cluster bacterium</name>
    <dbReference type="NCBI Taxonomy" id="2024889"/>
    <lineage>
        <taxon>Bacteria</taxon>
        <taxon>Deltaproteobacteria</taxon>
        <taxon>SAR324 cluster</taxon>
    </lineage>
</organism>
<comment type="caution">
    <text evidence="10">The sequence shown here is derived from an EMBL/GenBank/DDBJ whole genome shotgun (WGS) entry which is preliminary data.</text>
</comment>
<dbReference type="PANTHER" id="PTHR11727:SF7">
    <property type="entry name" value="DIMETHYLADENOSINE TRANSFERASE-RELATED"/>
    <property type="match status" value="1"/>
</dbReference>
<evidence type="ECO:0000256" key="8">
    <source>
        <dbReference type="PROSITE-ProRule" id="PRU01026"/>
    </source>
</evidence>
<feature type="binding site" evidence="7 8">
    <location>
        <position position="24"/>
    </location>
    <ligand>
        <name>S-adenosyl-L-methionine</name>
        <dbReference type="ChEBI" id="CHEBI:59789"/>
    </ligand>
</feature>
<feature type="domain" description="Ribosomal RNA adenine methylase transferase N-terminal" evidence="9">
    <location>
        <begin position="29"/>
        <end position="194"/>
    </location>
</feature>
<dbReference type="EC" id="2.1.1.182" evidence="7"/>
<dbReference type="Gene3D" id="1.10.8.100">
    <property type="entry name" value="Ribosomal RNA adenine dimethylase-like, domain 2"/>
    <property type="match status" value="1"/>
</dbReference>